<proteinExistence type="predicted"/>
<name>A0A4Q9Y308_9LACO</name>
<organism evidence="1 2">
    <name type="scientific">Lactiplantibacillus paraplantarum</name>
    <dbReference type="NCBI Taxonomy" id="60520"/>
    <lineage>
        <taxon>Bacteria</taxon>
        <taxon>Bacillati</taxon>
        <taxon>Bacillota</taxon>
        <taxon>Bacilli</taxon>
        <taxon>Lactobacillales</taxon>
        <taxon>Lactobacillaceae</taxon>
        <taxon>Lactiplantibacillus</taxon>
    </lineage>
</organism>
<dbReference type="PIRSF" id="PIRSF029826">
    <property type="entry name" value="UCP029826_pph"/>
    <property type="match status" value="1"/>
</dbReference>
<dbReference type="InterPro" id="IPR052555">
    <property type="entry name" value="dCTP_Pyrophosphatase"/>
</dbReference>
<protein>
    <submittedName>
        <fullName evidence="1">Nucleotide pyrophosphohydrolase</fullName>
    </submittedName>
</protein>
<gene>
    <name evidence="1" type="ORF">EUZ87_04060</name>
</gene>
<dbReference type="GO" id="GO:0009143">
    <property type="term" value="P:nucleoside triphosphate catabolic process"/>
    <property type="evidence" value="ECO:0007669"/>
    <property type="project" value="InterPro"/>
</dbReference>
<dbReference type="SUPFAM" id="SSF101386">
    <property type="entry name" value="all-alpha NTP pyrophosphatases"/>
    <property type="match status" value="1"/>
</dbReference>
<dbReference type="EMBL" id="SEHH01000031">
    <property type="protein sequence ID" value="TBX49379.1"/>
    <property type="molecule type" value="Genomic_DNA"/>
</dbReference>
<dbReference type="Proteomes" id="UP000292648">
    <property type="component" value="Unassembled WGS sequence"/>
</dbReference>
<dbReference type="InterPro" id="IPR025984">
    <property type="entry name" value="DCTPP"/>
</dbReference>
<dbReference type="CDD" id="cd11537">
    <property type="entry name" value="NTP-PPase_RS21-C6_like"/>
    <property type="match status" value="1"/>
</dbReference>
<keyword evidence="1" id="KW-0378">Hydrolase</keyword>
<evidence type="ECO:0000313" key="1">
    <source>
        <dbReference type="EMBL" id="TBX49379.1"/>
    </source>
</evidence>
<accession>A0A4Q9Y308</accession>
<dbReference type="PANTHER" id="PTHR46523">
    <property type="entry name" value="DCTP PYROPHOSPHATASE 1"/>
    <property type="match status" value="1"/>
</dbReference>
<reference evidence="1 2" key="1">
    <citation type="submission" date="2019-01" db="EMBL/GenBank/DDBJ databases">
        <title>Draft genome sequence of Lactobacillus paraplantarum OSY-TC318, a Producer of the novel lantibiotic Paraplantaracin TC318.</title>
        <authorList>
            <person name="Hussein W.E."/>
            <person name="Huang E."/>
            <person name="Yousef A.E."/>
        </authorList>
    </citation>
    <scope>NUCLEOTIDE SEQUENCE [LARGE SCALE GENOMIC DNA]</scope>
    <source>
        <strain evidence="1 2">OSY-TC318</strain>
    </source>
</reference>
<dbReference type="Gene3D" id="1.10.287.1080">
    <property type="entry name" value="MazG-like"/>
    <property type="match status" value="1"/>
</dbReference>
<evidence type="ECO:0000313" key="2">
    <source>
        <dbReference type="Proteomes" id="UP000292648"/>
    </source>
</evidence>
<dbReference type="GO" id="GO:0047429">
    <property type="term" value="F:nucleoside triphosphate diphosphatase activity"/>
    <property type="evidence" value="ECO:0007669"/>
    <property type="project" value="InterPro"/>
</dbReference>
<sequence length="104" mass="12421">MNYSEIEQALIEFRKKKGWQKYHNLKDLAVSLNIEAGEVLEIFQWHATEQQLDTAENQHLQEELADTLIYIFYMCEKLQVDPLEIVAQKMKVNQSRHWNTEKKV</sequence>
<comment type="caution">
    <text evidence="1">The sequence shown here is derived from an EMBL/GenBank/DDBJ whole genome shotgun (WGS) entry which is preliminary data.</text>
</comment>
<dbReference type="AlphaFoldDB" id="A0A4Q9Y308"/>
<dbReference type="PANTHER" id="PTHR46523:SF1">
    <property type="entry name" value="DCTP PYROPHOSPHATASE 1"/>
    <property type="match status" value="1"/>
</dbReference>
<dbReference type="Pfam" id="PF12643">
    <property type="entry name" value="MazG-like"/>
    <property type="match status" value="1"/>
</dbReference>